<evidence type="ECO:0000256" key="7">
    <source>
        <dbReference type="ARBA" id="ARBA00022737"/>
    </source>
</evidence>
<dbReference type="GO" id="GO:0042755">
    <property type="term" value="P:eating behavior"/>
    <property type="evidence" value="ECO:0007669"/>
    <property type="project" value="TreeGrafter"/>
</dbReference>
<dbReference type="GO" id="GO:0030141">
    <property type="term" value="C:secretory granule"/>
    <property type="evidence" value="ECO:0007669"/>
    <property type="project" value="TreeGrafter"/>
</dbReference>
<evidence type="ECO:0000256" key="6">
    <source>
        <dbReference type="ARBA" id="ARBA00022729"/>
    </source>
</evidence>
<dbReference type="AlphaFoldDB" id="A0A7J7WF51"/>
<evidence type="ECO:0000256" key="1">
    <source>
        <dbReference type="ARBA" id="ARBA00004613"/>
    </source>
</evidence>
<dbReference type="Proteomes" id="UP000558488">
    <property type="component" value="Unassembled WGS sequence"/>
</dbReference>
<dbReference type="PIRSF" id="PIRSF001795">
    <property type="entry name" value="TRH"/>
    <property type="match status" value="1"/>
</dbReference>
<feature type="chain" id="PRO_5029999113" description="Pro-thyrotropin-releasing hormone" evidence="9">
    <location>
        <begin position="27"/>
        <end position="245"/>
    </location>
</feature>
<feature type="region of interest" description="Disordered" evidence="10">
    <location>
        <begin position="222"/>
        <end position="245"/>
    </location>
</feature>
<keyword evidence="7" id="KW-0677">Repeat</keyword>
<dbReference type="GO" id="GO:0014050">
    <property type="term" value="P:negative regulation of glutamate secretion"/>
    <property type="evidence" value="ECO:0007669"/>
    <property type="project" value="TreeGrafter"/>
</dbReference>
<keyword evidence="12" id="KW-1185">Reference proteome</keyword>
<feature type="region of interest" description="Disordered" evidence="10">
    <location>
        <begin position="62"/>
        <end position="207"/>
    </location>
</feature>
<evidence type="ECO:0000256" key="5">
    <source>
        <dbReference type="ARBA" id="ARBA00022702"/>
    </source>
</evidence>
<reference evidence="11 12" key="1">
    <citation type="journal article" date="2020" name="Nature">
        <title>Six reference-quality genomes reveal evolution of bat adaptations.</title>
        <authorList>
            <person name="Jebb D."/>
            <person name="Huang Z."/>
            <person name="Pippel M."/>
            <person name="Hughes G.M."/>
            <person name="Lavrichenko K."/>
            <person name="Devanna P."/>
            <person name="Winkler S."/>
            <person name="Jermiin L.S."/>
            <person name="Skirmuntt E.C."/>
            <person name="Katzourakis A."/>
            <person name="Burkitt-Gray L."/>
            <person name="Ray D.A."/>
            <person name="Sullivan K.A.M."/>
            <person name="Roscito J.G."/>
            <person name="Kirilenko B.M."/>
            <person name="Davalos L.M."/>
            <person name="Corthals A.P."/>
            <person name="Power M.L."/>
            <person name="Jones G."/>
            <person name="Ransome R.D."/>
            <person name="Dechmann D.K.N."/>
            <person name="Locatelli A.G."/>
            <person name="Puechmaille S.J."/>
            <person name="Fedrigo O."/>
            <person name="Jarvis E.D."/>
            <person name="Hiller M."/>
            <person name="Vernes S.C."/>
            <person name="Myers E.W."/>
            <person name="Teeling E.C."/>
        </authorList>
    </citation>
    <scope>NUCLEOTIDE SEQUENCE [LARGE SCALE GENOMIC DNA]</scope>
    <source>
        <strain evidence="11">MPipKuh1</strain>
        <tissue evidence="11">Flight muscle</tissue>
    </source>
</reference>
<keyword evidence="6 9" id="KW-0732">Signal</keyword>
<dbReference type="Pfam" id="PF05438">
    <property type="entry name" value="TRH"/>
    <property type="match status" value="1"/>
</dbReference>
<dbReference type="OrthoDB" id="9949225at2759"/>
<dbReference type="GO" id="GO:0032024">
    <property type="term" value="P:positive regulation of insulin secretion"/>
    <property type="evidence" value="ECO:0007669"/>
    <property type="project" value="TreeGrafter"/>
</dbReference>
<dbReference type="EMBL" id="JACAGB010000011">
    <property type="protein sequence ID" value="KAF6335941.1"/>
    <property type="molecule type" value="Genomic_DNA"/>
</dbReference>
<keyword evidence="8" id="KW-0027">Amidation</keyword>
<evidence type="ECO:0000256" key="9">
    <source>
        <dbReference type="PIRNR" id="PIRNR001795"/>
    </source>
</evidence>
<proteinExistence type="inferred from homology"/>
<sequence length="245" mass="27210">MPGPWLLLAMALTLTLTLTGVPGGQAHPEEDQQEDGMVTQYLYLRNLLGTLLQREDARELLGLPENQNPESESQDVESSELSKRQHPGKREEEAEEGAEGEEEEGGALGPHKRQRPGPWESAAKGPGDVAPQKRQHPGRRSSFWLGYAFTKRQHPGRRLVDPKAQRSWGEAEEGKEEEEERELMPEKRQHPGKRASGGPCGLQGDCGQASLLLGLLDDLSRGQRSEEKRQHPGRRAAWAGEPLEE</sequence>
<dbReference type="GO" id="GO:0008437">
    <property type="term" value="F:thyrotropin-releasing hormone activity"/>
    <property type="evidence" value="ECO:0007669"/>
    <property type="project" value="InterPro"/>
</dbReference>
<dbReference type="PANTHER" id="PTHR17530:SF2">
    <property type="entry name" value="PRO-THYROTROPIN-RELEASING HORMONE"/>
    <property type="match status" value="1"/>
</dbReference>
<evidence type="ECO:0000256" key="2">
    <source>
        <dbReference type="ARBA" id="ARBA00010437"/>
    </source>
</evidence>
<comment type="similarity">
    <text evidence="2 9">Belongs to the TRH family.</text>
</comment>
<dbReference type="GO" id="GO:0005576">
    <property type="term" value="C:extracellular region"/>
    <property type="evidence" value="ECO:0007669"/>
    <property type="project" value="UniProtKB-SubCell"/>
</dbReference>
<feature type="compositionally biased region" description="Basic and acidic residues" evidence="10">
    <location>
        <begin position="80"/>
        <end position="92"/>
    </location>
</feature>
<feature type="compositionally biased region" description="Acidic residues" evidence="10">
    <location>
        <begin position="93"/>
        <end position="105"/>
    </location>
</feature>
<dbReference type="PANTHER" id="PTHR17530">
    <property type="entry name" value="PRO-THYROTROPIN-RELEASING HORMONE"/>
    <property type="match status" value="1"/>
</dbReference>
<keyword evidence="4" id="KW-0165">Cleavage on pair of basic residues</keyword>
<accession>A0A7J7WF51</accession>
<dbReference type="GO" id="GO:0009755">
    <property type="term" value="P:hormone-mediated signaling pathway"/>
    <property type="evidence" value="ECO:0007669"/>
    <property type="project" value="UniProtKB-UniRule"/>
</dbReference>
<feature type="compositionally biased region" description="Acidic residues" evidence="10">
    <location>
        <begin position="170"/>
        <end position="181"/>
    </location>
</feature>
<evidence type="ECO:0000256" key="8">
    <source>
        <dbReference type="ARBA" id="ARBA00022815"/>
    </source>
</evidence>
<dbReference type="GO" id="GO:0001692">
    <property type="term" value="P:histamine metabolic process"/>
    <property type="evidence" value="ECO:0007669"/>
    <property type="project" value="TreeGrafter"/>
</dbReference>
<keyword evidence="5 9" id="KW-0372">Hormone</keyword>
<evidence type="ECO:0000313" key="11">
    <source>
        <dbReference type="EMBL" id="KAF6335941.1"/>
    </source>
</evidence>
<gene>
    <name evidence="11" type="ORF">mPipKuh1_018003</name>
</gene>
<comment type="function">
    <text evidence="9">Functions as a regulator of the biosynthesis of TSH in the anterior pituitary gland and as a neurotransmitter/ neuromodulator in the central and peripheral nervous systems.</text>
</comment>
<protein>
    <recommendedName>
        <fullName evidence="9">Pro-thyrotropin-releasing hormone</fullName>
    </recommendedName>
</protein>
<feature type="signal peptide" evidence="9">
    <location>
        <begin position="1"/>
        <end position="26"/>
    </location>
</feature>
<evidence type="ECO:0000256" key="3">
    <source>
        <dbReference type="ARBA" id="ARBA00022525"/>
    </source>
</evidence>
<name>A0A7J7WF51_PIPKU</name>
<dbReference type="GO" id="GO:0014054">
    <property type="term" value="P:positive regulation of gamma-aminobutyric acid secretion"/>
    <property type="evidence" value="ECO:0007669"/>
    <property type="project" value="TreeGrafter"/>
</dbReference>
<organism evidence="11 12">
    <name type="scientific">Pipistrellus kuhlii</name>
    <name type="common">Kuhl's pipistrelle</name>
    <dbReference type="NCBI Taxonomy" id="59472"/>
    <lineage>
        <taxon>Eukaryota</taxon>
        <taxon>Metazoa</taxon>
        <taxon>Chordata</taxon>
        <taxon>Craniata</taxon>
        <taxon>Vertebrata</taxon>
        <taxon>Euteleostomi</taxon>
        <taxon>Mammalia</taxon>
        <taxon>Eutheria</taxon>
        <taxon>Laurasiatheria</taxon>
        <taxon>Chiroptera</taxon>
        <taxon>Yangochiroptera</taxon>
        <taxon>Vespertilionidae</taxon>
        <taxon>Pipistrellus</taxon>
    </lineage>
</organism>
<comment type="caution">
    <text evidence="11">The sequence shown here is derived from an EMBL/GenBank/DDBJ whole genome shotgun (WGS) entry which is preliminary data.</text>
</comment>
<evidence type="ECO:0000313" key="12">
    <source>
        <dbReference type="Proteomes" id="UP000558488"/>
    </source>
</evidence>
<evidence type="ECO:0000256" key="4">
    <source>
        <dbReference type="ARBA" id="ARBA00022685"/>
    </source>
</evidence>
<keyword evidence="3 9" id="KW-0964">Secreted</keyword>
<comment type="subcellular location">
    <subcellularLocation>
        <location evidence="1">Secreted</location>
    </subcellularLocation>
</comment>
<dbReference type="InterPro" id="IPR008857">
    <property type="entry name" value="TRH"/>
</dbReference>
<evidence type="ECO:0000256" key="10">
    <source>
        <dbReference type="SAM" id="MobiDB-lite"/>
    </source>
</evidence>